<dbReference type="InterPro" id="IPR050330">
    <property type="entry name" value="Bact_OuterMem_StrucFunc"/>
</dbReference>
<keyword evidence="12" id="KW-1185">Reference proteome</keyword>
<keyword evidence="4 9" id="KW-0812">Transmembrane</keyword>
<keyword evidence="11" id="KW-0969">Cilium</keyword>
<evidence type="ECO:0000256" key="4">
    <source>
        <dbReference type="ARBA" id="ARBA00022692"/>
    </source>
</evidence>
<reference evidence="12" key="1">
    <citation type="journal article" date="2019" name="Int. J. Syst. Evol. Microbiol.">
        <title>The Global Catalogue of Microorganisms (GCM) 10K type strain sequencing project: providing services to taxonomists for standard genome sequencing and annotation.</title>
        <authorList>
            <consortium name="The Broad Institute Genomics Platform"/>
            <consortium name="The Broad Institute Genome Sequencing Center for Infectious Disease"/>
            <person name="Wu L."/>
            <person name="Ma J."/>
        </authorList>
    </citation>
    <scope>NUCLEOTIDE SEQUENCE [LARGE SCALE GENOMIC DNA]</scope>
    <source>
        <strain evidence="12">TISTR 1858</strain>
    </source>
</reference>
<feature type="compositionally biased region" description="Polar residues" evidence="8">
    <location>
        <begin position="63"/>
        <end position="75"/>
    </location>
</feature>
<comment type="similarity">
    <text evidence="2">Belongs to the MotB family.</text>
</comment>
<protein>
    <submittedName>
        <fullName evidence="11">Flagellar motor protein MotB</fullName>
    </submittedName>
</protein>
<comment type="subcellular location">
    <subcellularLocation>
        <location evidence="1">Cell membrane</location>
        <topology evidence="1">Single-pass membrane protein</topology>
    </subcellularLocation>
</comment>
<evidence type="ECO:0000259" key="10">
    <source>
        <dbReference type="PROSITE" id="PS51123"/>
    </source>
</evidence>
<dbReference type="InterPro" id="IPR036737">
    <property type="entry name" value="OmpA-like_sf"/>
</dbReference>
<keyword evidence="6 7" id="KW-0472">Membrane</keyword>
<dbReference type="RefSeq" id="WP_379561983.1">
    <property type="nucleotide sequence ID" value="NZ_JBHUMX010000035.1"/>
</dbReference>
<gene>
    <name evidence="11" type="primary">motB</name>
    <name evidence="11" type="ORF">ACFSUN_10530</name>
</gene>
<dbReference type="NCBIfam" id="NF005831">
    <property type="entry name" value="PRK07734.1"/>
    <property type="match status" value="1"/>
</dbReference>
<evidence type="ECO:0000313" key="12">
    <source>
        <dbReference type="Proteomes" id="UP001597451"/>
    </source>
</evidence>
<dbReference type="EMBL" id="JBHUMX010000035">
    <property type="protein sequence ID" value="MFD2629213.1"/>
    <property type="molecule type" value="Genomic_DNA"/>
</dbReference>
<evidence type="ECO:0000256" key="7">
    <source>
        <dbReference type="PROSITE-ProRule" id="PRU00473"/>
    </source>
</evidence>
<dbReference type="Pfam" id="PF13677">
    <property type="entry name" value="MotB_plug"/>
    <property type="match status" value="1"/>
</dbReference>
<proteinExistence type="inferred from homology"/>
<feature type="region of interest" description="Disordered" evidence="8">
    <location>
        <begin position="61"/>
        <end position="99"/>
    </location>
</feature>
<evidence type="ECO:0000256" key="6">
    <source>
        <dbReference type="ARBA" id="ARBA00023136"/>
    </source>
</evidence>
<dbReference type="Gene3D" id="3.30.1330.60">
    <property type="entry name" value="OmpA-like domain"/>
    <property type="match status" value="1"/>
</dbReference>
<keyword evidence="11" id="KW-0966">Cell projection</keyword>
<sequence length="258" mass="29301">MSRKKKHHENHVDESWLLPYSDLLTLLVALFIVLFAMSEIDSEKYQQLSTVFKEEFAGGSSFMEESNAPNQSTTDVPVEDEKEKEPQEQEQQLSKQDQELEELETIQQQINRYIQSEELEDVFDTELTDEGLLLTILNDISFDSGSAVVKAEGQKLAQDVSELLYTDPPHQIVISGHADDRPVNNADFASNWELSVMRAINFMGLILENDKLDPGKFSAKGFGEHQPIAPNDSEANRAKNRRVEVLILPNYDITTEEQ</sequence>
<dbReference type="PANTHER" id="PTHR30329">
    <property type="entry name" value="STATOR ELEMENT OF FLAGELLAR MOTOR COMPLEX"/>
    <property type="match status" value="1"/>
</dbReference>
<name>A0ABW5Q128_9BACI</name>
<accession>A0ABW5Q128</accession>
<dbReference type="InterPro" id="IPR006665">
    <property type="entry name" value="OmpA-like"/>
</dbReference>
<evidence type="ECO:0000256" key="1">
    <source>
        <dbReference type="ARBA" id="ARBA00004162"/>
    </source>
</evidence>
<feature type="domain" description="OmpA-like" evidence="10">
    <location>
        <begin position="129"/>
        <end position="251"/>
    </location>
</feature>
<dbReference type="SUPFAM" id="SSF103088">
    <property type="entry name" value="OmpA-like"/>
    <property type="match status" value="1"/>
</dbReference>
<evidence type="ECO:0000256" key="3">
    <source>
        <dbReference type="ARBA" id="ARBA00022475"/>
    </source>
</evidence>
<organism evidence="11 12">
    <name type="scientific">Oceanobacillus kapialis</name>
    <dbReference type="NCBI Taxonomy" id="481353"/>
    <lineage>
        <taxon>Bacteria</taxon>
        <taxon>Bacillati</taxon>
        <taxon>Bacillota</taxon>
        <taxon>Bacilli</taxon>
        <taxon>Bacillales</taxon>
        <taxon>Bacillaceae</taxon>
        <taxon>Oceanobacillus</taxon>
    </lineage>
</organism>
<dbReference type="InterPro" id="IPR025713">
    <property type="entry name" value="MotB-like_N_dom"/>
</dbReference>
<keyword evidence="3" id="KW-1003">Cell membrane</keyword>
<keyword evidence="5 9" id="KW-1133">Transmembrane helix</keyword>
<comment type="caution">
    <text evidence="11">The sequence shown here is derived from an EMBL/GenBank/DDBJ whole genome shotgun (WGS) entry which is preliminary data.</text>
</comment>
<evidence type="ECO:0000256" key="5">
    <source>
        <dbReference type="ARBA" id="ARBA00022989"/>
    </source>
</evidence>
<keyword evidence="11" id="KW-0282">Flagellum</keyword>
<dbReference type="Pfam" id="PF00691">
    <property type="entry name" value="OmpA"/>
    <property type="match status" value="1"/>
</dbReference>
<dbReference type="PANTHER" id="PTHR30329:SF21">
    <property type="entry name" value="LIPOPROTEIN YIAD-RELATED"/>
    <property type="match status" value="1"/>
</dbReference>
<evidence type="ECO:0000256" key="2">
    <source>
        <dbReference type="ARBA" id="ARBA00008914"/>
    </source>
</evidence>
<dbReference type="Proteomes" id="UP001597451">
    <property type="component" value="Unassembled WGS sequence"/>
</dbReference>
<evidence type="ECO:0000256" key="9">
    <source>
        <dbReference type="SAM" id="Phobius"/>
    </source>
</evidence>
<evidence type="ECO:0000313" key="11">
    <source>
        <dbReference type="EMBL" id="MFD2629213.1"/>
    </source>
</evidence>
<dbReference type="PROSITE" id="PS51123">
    <property type="entry name" value="OMPA_2"/>
    <property type="match status" value="1"/>
</dbReference>
<dbReference type="CDD" id="cd07185">
    <property type="entry name" value="OmpA_C-like"/>
    <property type="match status" value="1"/>
</dbReference>
<evidence type="ECO:0000256" key="8">
    <source>
        <dbReference type="SAM" id="MobiDB-lite"/>
    </source>
</evidence>
<feature type="transmembrane region" description="Helical" evidence="9">
    <location>
        <begin position="20"/>
        <end position="37"/>
    </location>
</feature>